<sequence length="158" mass="18554">MLMLDFNNAVCSSHVPLNQYPNMNIDRLQELKQKLTIEADLSRIWLFYMDHFADHPEFTELGKPTHNEYLDAVLHNTCQQMFGRAIKITDFLPIYIPEYHFFHAPFQVERRIGGVIYFEDIKIGLIAVSADYPPTDEVKYSRFSEIMQLPTPNRNDLN</sequence>
<organism evidence="1 2">
    <name type="scientific">Nodularia spumigena UHCC 0060</name>
    <dbReference type="NCBI Taxonomy" id="3110300"/>
    <lineage>
        <taxon>Bacteria</taxon>
        <taxon>Bacillati</taxon>
        <taxon>Cyanobacteriota</taxon>
        <taxon>Cyanophyceae</taxon>
        <taxon>Nostocales</taxon>
        <taxon>Nodulariaceae</taxon>
        <taxon>Nodularia</taxon>
    </lineage>
</organism>
<dbReference type="Proteomes" id="UP001303285">
    <property type="component" value="Unassembled WGS sequence"/>
</dbReference>
<gene>
    <name evidence="1" type="ORF">VB695_00160</name>
</gene>
<dbReference type="EMBL" id="JAYGHK010000001">
    <property type="protein sequence ID" value="MEA5606516.1"/>
    <property type="molecule type" value="Genomic_DNA"/>
</dbReference>
<accession>A0ABU5UJR3</accession>
<proteinExistence type="predicted"/>
<evidence type="ECO:0000313" key="2">
    <source>
        <dbReference type="Proteomes" id="UP001303285"/>
    </source>
</evidence>
<reference evidence="1 2" key="1">
    <citation type="submission" date="2023-12" db="EMBL/GenBank/DDBJ databases">
        <title>Baltic Sea Cyanobacteria.</title>
        <authorList>
            <person name="Delbaje E."/>
            <person name="Fewer D.P."/>
            <person name="Shishido T.K."/>
        </authorList>
    </citation>
    <scope>NUCLEOTIDE SEQUENCE [LARGE SCALE GENOMIC DNA]</scope>
    <source>
        <strain evidence="1 2">UHCC 0060</strain>
    </source>
</reference>
<protein>
    <submittedName>
        <fullName evidence="1">Uncharacterized protein</fullName>
    </submittedName>
</protein>
<evidence type="ECO:0000313" key="1">
    <source>
        <dbReference type="EMBL" id="MEA5606516.1"/>
    </source>
</evidence>
<name>A0ABU5UJR3_NODSP</name>
<comment type="caution">
    <text evidence="1">The sequence shown here is derived from an EMBL/GenBank/DDBJ whole genome shotgun (WGS) entry which is preliminary data.</text>
</comment>
<keyword evidence="2" id="KW-1185">Reference proteome</keyword>